<dbReference type="CDD" id="cd02503">
    <property type="entry name" value="MobA"/>
    <property type="match status" value="1"/>
</dbReference>
<keyword evidence="2" id="KW-0808">Transferase</keyword>
<dbReference type="EMBL" id="UINC01224301">
    <property type="protein sequence ID" value="SVE53867.1"/>
    <property type="molecule type" value="Genomic_DNA"/>
</dbReference>
<dbReference type="InterPro" id="IPR013482">
    <property type="entry name" value="Molybde_CF_guanTrfase"/>
</dbReference>
<keyword evidence="3" id="KW-0479">Metal-binding</keyword>
<dbReference type="Gene3D" id="3.90.550.10">
    <property type="entry name" value="Spore Coat Polysaccharide Biosynthesis Protein SpsA, Chain A"/>
    <property type="match status" value="1"/>
</dbReference>
<name>A0A383EAI4_9ZZZZ</name>
<protein>
    <recommendedName>
        <fullName evidence="8">MobA-like NTP transferase domain-containing protein</fullName>
    </recommendedName>
</protein>
<feature type="domain" description="MobA-like NTP transferase" evidence="8">
    <location>
        <begin position="7"/>
        <end position="142"/>
    </location>
</feature>
<organism evidence="9">
    <name type="scientific">marine metagenome</name>
    <dbReference type="NCBI Taxonomy" id="408172"/>
    <lineage>
        <taxon>unclassified sequences</taxon>
        <taxon>metagenomes</taxon>
        <taxon>ecological metagenomes</taxon>
    </lineage>
</organism>
<dbReference type="GO" id="GO:0016779">
    <property type="term" value="F:nucleotidyltransferase activity"/>
    <property type="evidence" value="ECO:0007669"/>
    <property type="project" value="TreeGrafter"/>
</dbReference>
<evidence type="ECO:0000256" key="5">
    <source>
        <dbReference type="ARBA" id="ARBA00022842"/>
    </source>
</evidence>
<keyword evidence="1" id="KW-0963">Cytoplasm</keyword>
<reference evidence="9" key="1">
    <citation type="submission" date="2018-05" db="EMBL/GenBank/DDBJ databases">
        <authorList>
            <person name="Lanie J.A."/>
            <person name="Ng W.-L."/>
            <person name="Kazmierczak K.M."/>
            <person name="Andrzejewski T.M."/>
            <person name="Davidsen T.M."/>
            <person name="Wayne K.J."/>
            <person name="Tettelin H."/>
            <person name="Glass J.I."/>
            <person name="Rusch D."/>
            <person name="Podicherti R."/>
            <person name="Tsui H.-C.T."/>
            <person name="Winkler M.E."/>
        </authorList>
    </citation>
    <scope>NUCLEOTIDE SEQUENCE</scope>
</reference>
<evidence type="ECO:0000259" key="8">
    <source>
        <dbReference type="Pfam" id="PF12804"/>
    </source>
</evidence>
<dbReference type="SUPFAM" id="SSF53448">
    <property type="entry name" value="Nucleotide-diphospho-sugar transferases"/>
    <property type="match status" value="1"/>
</dbReference>
<dbReference type="GO" id="GO:0046872">
    <property type="term" value="F:metal ion binding"/>
    <property type="evidence" value="ECO:0007669"/>
    <property type="project" value="UniProtKB-KW"/>
</dbReference>
<evidence type="ECO:0000256" key="1">
    <source>
        <dbReference type="ARBA" id="ARBA00022490"/>
    </source>
</evidence>
<dbReference type="InterPro" id="IPR025877">
    <property type="entry name" value="MobA-like_NTP_Trfase"/>
</dbReference>
<evidence type="ECO:0000256" key="3">
    <source>
        <dbReference type="ARBA" id="ARBA00022723"/>
    </source>
</evidence>
<dbReference type="InterPro" id="IPR029044">
    <property type="entry name" value="Nucleotide-diphossugar_trans"/>
</dbReference>
<sequence length="143" mass="14578">MAEGILGAVLAGGESRRFGASKTLSEVGGLPMASWAIKALKDAGLFVGVISSEDDLEGVLGVPVRPDLEPGKGPVGGLLTALAWAKERKHTGVFLLGCDMPLVSVGVVSELLSKMDASAAVIPIGLHGAEPLCGFYSLSCFQA</sequence>
<proteinExistence type="predicted"/>
<evidence type="ECO:0000256" key="2">
    <source>
        <dbReference type="ARBA" id="ARBA00022679"/>
    </source>
</evidence>
<dbReference type="GO" id="GO:0006777">
    <property type="term" value="P:Mo-molybdopterin cofactor biosynthetic process"/>
    <property type="evidence" value="ECO:0007669"/>
    <property type="project" value="UniProtKB-KW"/>
</dbReference>
<keyword evidence="4" id="KW-0547">Nucleotide-binding</keyword>
<keyword evidence="5" id="KW-0460">Magnesium</keyword>
<dbReference type="PANTHER" id="PTHR19136:SF81">
    <property type="entry name" value="MOLYBDENUM COFACTOR GUANYLYLTRANSFERASE"/>
    <property type="match status" value="1"/>
</dbReference>
<accession>A0A383EAI4</accession>
<keyword evidence="6" id="KW-0342">GTP-binding</keyword>
<gene>
    <name evidence="9" type="ORF">METZ01_LOCUS506721</name>
</gene>
<dbReference type="Pfam" id="PF12804">
    <property type="entry name" value="NTP_transf_3"/>
    <property type="match status" value="1"/>
</dbReference>
<evidence type="ECO:0000313" key="9">
    <source>
        <dbReference type="EMBL" id="SVE53867.1"/>
    </source>
</evidence>
<feature type="non-terminal residue" evidence="9">
    <location>
        <position position="143"/>
    </location>
</feature>
<dbReference type="GO" id="GO:0005525">
    <property type="term" value="F:GTP binding"/>
    <property type="evidence" value="ECO:0007669"/>
    <property type="project" value="UniProtKB-KW"/>
</dbReference>
<dbReference type="PANTHER" id="PTHR19136">
    <property type="entry name" value="MOLYBDENUM COFACTOR GUANYLYLTRANSFERASE"/>
    <property type="match status" value="1"/>
</dbReference>
<keyword evidence="7" id="KW-0501">Molybdenum cofactor biosynthesis</keyword>
<evidence type="ECO:0000256" key="6">
    <source>
        <dbReference type="ARBA" id="ARBA00023134"/>
    </source>
</evidence>
<dbReference type="AlphaFoldDB" id="A0A383EAI4"/>
<evidence type="ECO:0000256" key="7">
    <source>
        <dbReference type="ARBA" id="ARBA00023150"/>
    </source>
</evidence>
<evidence type="ECO:0000256" key="4">
    <source>
        <dbReference type="ARBA" id="ARBA00022741"/>
    </source>
</evidence>